<evidence type="ECO:0000256" key="4">
    <source>
        <dbReference type="ARBA" id="ARBA00022840"/>
    </source>
</evidence>
<dbReference type="Pfam" id="PF00005">
    <property type="entry name" value="ABC_tran"/>
    <property type="match status" value="1"/>
</dbReference>
<dbReference type="AlphaFoldDB" id="X1GUU0"/>
<dbReference type="PROSITE" id="PS00211">
    <property type="entry name" value="ABC_TRANSPORTER_1"/>
    <property type="match status" value="1"/>
</dbReference>
<comment type="caution">
    <text evidence="6">The sequence shown here is derived from an EMBL/GenBank/DDBJ whole genome shotgun (WGS) entry which is preliminary data.</text>
</comment>
<comment type="similarity">
    <text evidence="1">Belongs to the ABC transporter superfamily.</text>
</comment>
<keyword evidence="3" id="KW-0547">Nucleotide-binding</keyword>
<evidence type="ECO:0000259" key="5">
    <source>
        <dbReference type="PROSITE" id="PS50893"/>
    </source>
</evidence>
<feature type="non-terminal residue" evidence="6">
    <location>
        <position position="1"/>
    </location>
</feature>
<dbReference type="PANTHER" id="PTHR42711">
    <property type="entry name" value="ABC TRANSPORTER ATP-BINDING PROTEIN"/>
    <property type="match status" value="1"/>
</dbReference>
<protein>
    <recommendedName>
        <fullName evidence="5">ABC transporter domain-containing protein</fullName>
    </recommendedName>
</protein>
<dbReference type="CDD" id="cd03230">
    <property type="entry name" value="ABC_DR_subfamily_A"/>
    <property type="match status" value="1"/>
</dbReference>
<proteinExistence type="inferred from homology"/>
<dbReference type="GO" id="GO:0005524">
    <property type="term" value="F:ATP binding"/>
    <property type="evidence" value="ECO:0007669"/>
    <property type="project" value="UniProtKB-KW"/>
</dbReference>
<keyword evidence="4" id="KW-0067">ATP-binding</keyword>
<dbReference type="InterPro" id="IPR017871">
    <property type="entry name" value="ABC_transporter-like_CS"/>
</dbReference>
<evidence type="ECO:0000256" key="1">
    <source>
        <dbReference type="ARBA" id="ARBA00005417"/>
    </source>
</evidence>
<dbReference type="PANTHER" id="PTHR42711:SF5">
    <property type="entry name" value="ABC TRANSPORTER ATP-BINDING PROTEIN NATA"/>
    <property type="match status" value="1"/>
</dbReference>
<dbReference type="SUPFAM" id="SSF52540">
    <property type="entry name" value="P-loop containing nucleoside triphosphate hydrolases"/>
    <property type="match status" value="1"/>
</dbReference>
<dbReference type="GO" id="GO:0016887">
    <property type="term" value="F:ATP hydrolysis activity"/>
    <property type="evidence" value="ECO:0007669"/>
    <property type="project" value="InterPro"/>
</dbReference>
<reference evidence="6" key="1">
    <citation type="journal article" date="2014" name="Front. Microbiol.">
        <title>High frequency of phylogenetically diverse reductive dehalogenase-homologous genes in deep subseafloor sedimentary metagenomes.</title>
        <authorList>
            <person name="Kawai M."/>
            <person name="Futagami T."/>
            <person name="Toyoda A."/>
            <person name="Takaki Y."/>
            <person name="Nishi S."/>
            <person name="Hori S."/>
            <person name="Arai W."/>
            <person name="Tsubouchi T."/>
            <person name="Morono Y."/>
            <person name="Uchiyama I."/>
            <person name="Ito T."/>
            <person name="Fujiyama A."/>
            <person name="Inagaki F."/>
            <person name="Takami H."/>
        </authorList>
    </citation>
    <scope>NUCLEOTIDE SEQUENCE</scope>
    <source>
        <strain evidence="6">Expedition CK06-06</strain>
    </source>
</reference>
<dbReference type="InterPro" id="IPR027417">
    <property type="entry name" value="P-loop_NTPase"/>
</dbReference>
<sequence>IGPDGAGKTTTVQMLVGVLPPESGTVSVLGNDVVSDAESIKADIGYMPQQFSLYEDLTVWENIRFFGMLYKLRLRPTDDWVDRLLSFSRLSPFLKRPAGKLSGGMKKKLALCCALIHRPPLLFLDEPTTGVDPISRVELWEILYQLVEEGLVTIFFTSPYMDEAERAGRIALLSAGRILTCDRPRAVRDSVAGVILEFKVDDLLKARDVLRKHFGEVRVNVWGIYLHLLVEKPKEDGAQARKILKKEGIKLVSLREKHISLEDAFIARIGAERGGEGE</sequence>
<evidence type="ECO:0000256" key="2">
    <source>
        <dbReference type="ARBA" id="ARBA00022448"/>
    </source>
</evidence>
<name>X1GUU0_9ZZZZ</name>
<dbReference type="InterPro" id="IPR003439">
    <property type="entry name" value="ABC_transporter-like_ATP-bd"/>
</dbReference>
<dbReference type="PROSITE" id="PS50893">
    <property type="entry name" value="ABC_TRANSPORTER_2"/>
    <property type="match status" value="1"/>
</dbReference>
<dbReference type="Gene3D" id="3.40.50.300">
    <property type="entry name" value="P-loop containing nucleotide triphosphate hydrolases"/>
    <property type="match status" value="1"/>
</dbReference>
<evidence type="ECO:0000313" key="6">
    <source>
        <dbReference type="EMBL" id="GAH61681.1"/>
    </source>
</evidence>
<feature type="domain" description="ABC transporter" evidence="5">
    <location>
        <begin position="1"/>
        <end position="200"/>
    </location>
</feature>
<keyword evidence="2" id="KW-0813">Transport</keyword>
<evidence type="ECO:0000256" key="3">
    <source>
        <dbReference type="ARBA" id="ARBA00022741"/>
    </source>
</evidence>
<dbReference type="InterPro" id="IPR050763">
    <property type="entry name" value="ABC_transporter_ATP-binding"/>
</dbReference>
<accession>X1GUU0</accession>
<gene>
    <name evidence="6" type="ORF">S03H2_29339</name>
</gene>
<dbReference type="EMBL" id="BARU01017704">
    <property type="protein sequence ID" value="GAH61681.1"/>
    <property type="molecule type" value="Genomic_DNA"/>
</dbReference>
<organism evidence="6">
    <name type="scientific">marine sediment metagenome</name>
    <dbReference type="NCBI Taxonomy" id="412755"/>
    <lineage>
        <taxon>unclassified sequences</taxon>
        <taxon>metagenomes</taxon>
        <taxon>ecological metagenomes</taxon>
    </lineage>
</organism>